<reference evidence="1 2" key="1">
    <citation type="submission" date="2021-06" db="EMBL/GenBank/DDBJ databases">
        <authorList>
            <person name="Kallberg Y."/>
            <person name="Tangrot J."/>
            <person name="Rosling A."/>
        </authorList>
    </citation>
    <scope>NUCLEOTIDE SEQUENCE [LARGE SCALE GENOMIC DNA]</scope>
    <source>
        <strain evidence="1 2">120-4 pot B 10/14</strain>
    </source>
</reference>
<comment type="caution">
    <text evidence="1">The sequence shown here is derived from an EMBL/GenBank/DDBJ whole genome shotgun (WGS) entry which is preliminary data.</text>
</comment>
<proteinExistence type="predicted"/>
<dbReference type="EMBL" id="CAJVQB010000385">
    <property type="protein sequence ID" value="CAG8485750.1"/>
    <property type="molecule type" value="Genomic_DNA"/>
</dbReference>
<keyword evidence="2" id="KW-1185">Reference proteome</keyword>
<feature type="non-terminal residue" evidence="1">
    <location>
        <position position="280"/>
    </location>
</feature>
<accession>A0ABM8VZF2</accession>
<name>A0ABM8VZF2_GIGMA</name>
<organism evidence="1 2">
    <name type="scientific">Gigaspora margarita</name>
    <dbReference type="NCBI Taxonomy" id="4874"/>
    <lineage>
        <taxon>Eukaryota</taxon>
        <taxon>Fungi</taxon>
        <taxon>Fungi incertae sedis</taxon>
        <taxon>Mucoromycota</taxon>
        <taxon>Glomeromycotina</taxon>
        <taxon>Glomeromycetes</taxon>
        <taxon>Diversisporales</taxon>
        <taxon>Gigasporaceae</taxon>
        <taxon>Gigaspora</taxon>
    </lineage>
</organism>
<protein>
    <submittedName>
        <fullName evidence="1">39163_t:CDS:1</fullName>
    </submittedName>
</protein>
<dbReference type="Proteomes" id="UP000789901">
    <property type="component" value="Unassembled WGS sequence"/>
</dbReference>
<sequence length="280" mass="32390">MRARSNMHKYILVINDDDKESVKATNYNSVKETTTDINILREQIDDEESVKATNYNSVKKATDDSVKEKDMNKESHNIDRIRKKSLFRQENGRVRNKYLHLEKENERNFTNSEHSNDNSELQILIDLIQTTQNHNTYIQYGMYIESCAKRLGWHEVLDCILYEPLELIKAKKRITNLKFMNVSEIVKTISNAFSKAELSSNDLLLSGILDVDALDTSNSPIKKALQETRHWDNVKETLLPKLLPDSLKKFIINQVRASNALIPDDGDCLLYQKTQILIDS</sequence>
<evidence type="ECO:0000313" key="1">
    <source>
        <dbReference type="EMBL" id="CAG8485750.1"/>
    </source>
</evidence>
<evidence type="ECO:0000313" key="2">
    <source>
        <dbReference type="Proteomes" id="UP000789901"/>
    </source>
</evidence>
<gene>
    <name evidence="1" type="ORF">GMARGA_LOCUS1468</name>
</gene>